<feature type="compositionally biased region" description="Basic and acidic residues" evidence="3">
    <location>
        <begin position="1"/>
        <end position="10"/>
    </location>
</feature>
<keyword evidence="6" id="KW-1185">Reference proteome</keyword>
<sequence>MSQEQPRRPQGDSSNSQDPIKYGDVFNVTGDLAQKPVAPQDAAMMQSAETRVIGQIQPGGVAATMQSASRKNEQAGLVGHRDDSDITSDRDVTVMETQVVGRRIVTEAVGDQVVGQYVQPTSNQPAQAGAGATARGGGDTEKLTIGEALEATAHTVGDKPVEQSDAAAIHAAEMRATGRNEITPGGLASMAQSAAAYNAGCDRDEDKIKMSDIMSGATAKLPADKPVTRQDPEGVVGAEMRNNPNLTTTPGGVATSVAAAARLNENTNNNNNNQ</sequence>
<name>A0AAE1MFE8_9FABA</name>
<organism evidence="5 6">
    <name type="scientific">Acacia crassicarpa</name>
    <name type="common">northern wattle</name>
    <dbReference type="NCBI Taxonomy" id="499986"/>
    <lineage>
        <taxon>Eukaryota</taxon>
        <taxon>Viridiplantae</taxon>
        <taxon>Streptophyta</taxon>
        <taxon>Embryophyta</taxon>
        <taxon>Tracheophyta</taxon>
        <taxon>Spermatophyta</taxon>
        <taxon>Magnoliopsida</taxon>
        <taxon>eudicotyledons</taxon>
        <taxon>Gunneridae</taxon>
        <taxon>Pentapetalae</taxon>
        <taxon>rosids</taxon>
        <taxon>fabids</taxon>
        <taxon>Fabales</taxon>
        <taxon>Fabaceae</taxon>
        <taxon>Caesalpinioideae</taxon>
        <taxon>mimosoid clade</taxon>
        <taxon>Acacieae</taxon>
        <taxon>Acacia</taxon>
    </lineage>
</organism>
<evidence type="ECO:0000259" key="4">
    <source>
        <dbReference type="Pfam" id="PF04927"/>
    </source>
</evidence>
<dbReference type="Pfam" id="PF04927">
    <property type="entry name" value="SMP"/>
    <property type="match status" value="3"/>
</dbReference>
<comment type="caution">
    <text evidence="5">The sequence shown here is derived from an EMBL/GenBank/DDBJ whole genome shotgun (WGS) entry which is preliminary data.</text>
</comment>
<dbReference type="EMBL" id="JAWXYG010000012">
    <property type="protein sequence ID" value="KAK4257951.1"/>
    <property type="molecule type" value="Genomic_DNA"/>
</dbReference>
<comment type="similarity">
    <text evidence="1">Belongs to the LEA type SMP family.</text>
</comment>
<proteinExistence type="inferred from homology"/>
<reference evidence="5" key="1">
    <citation type="submission" date="2023-10" db="EMBL/GenBank/DDBJ databases">
        <title>Chromosome-level genome of the transformable northern wattle, Acacia crassicarpa.</title>
        <authorList>
            <person name="Massaro I."/>
            <person name="Sinha N.R."/>
            <person name="Poethig S."/>
            <person name="Leichty A.R."/>
        </authorList>
    </citation>
    <scope>NUCLEOTIDE SEQUENCE</scope>
    <source>
        <strain evidence="5">Acra3RX</strain>
        <tissue evidence="5">Leaf</tissue>
    </source>
</reference>
<dbReference type="PANTHER" id="PTHR31174:SF7">
    <property type="entry name" value="LATE EMBRYOGENESIS ABUNDANT PROTEIN 31-RELATED"/>
    <property type="match status" value="1"/>
</dbReference>
<evidence type="ECO:0000313" key="6">
    <source>
        <dbReference type="Proteomes" id="UP001293593"/>
    </source>
</evidence>
<feature type="domain" description="SMP" evidence="4">
    <location>
        <begin position="144"/>
        <end position="199"/>
    </location>
</feature>
<feature type="compositionally biased region" description="Basic and acidic residues" evidence="3">
    <location>
        <begin position="222"/>
        <end position="232"/>
    </location>
</feature>
<evidence type="ECO:0000256" key="3">
    <source>
        <dbReference type="SAM" id="MobiDB-lite"/>
    </source>
</evidence>
<keyword evidence="2" id="KW-0677">Repeat</keyword>
<protein>
    <recommendedName>
        <fullName evidence="4">SMP domain-containing protein</fullName>
    </recommendedName>
</protein>
<accession>A0AAE1MFE8</accession>
<feature type="region of interest" description="Disordered" evidence="3">
    <location>
        <begin position="120"/>
        <end position="140"/>
    </location>
</feature>
<feature type="region of interest" description="Disordered" evidence="3">
    <location>
        <begin position="63"/>
        <end position="84"/>
    </location>
</feature>
<dbReference type="AlphaFoldDB" id="A0AAE1MFE8"/>
<feature type="domain" description="SMP" evidence="4">
    <location>
        <begin position="208"/>
        <end position="266"/>
    </location>
</feature>
<gene>
    <name evidence="5" type="ORF">QN277_007473</name>
</gene>
<dbReference type="InterPro" id="IPR007011">
    <property type="entry name" value="LEA_SMP_dom"/>
</dbReference>
<evidence type="ECO:0000256" key="1">
    <source>
        <dbReference type="ARBA" id="ARBA00010733"/>
    </source>
</evidence>
<feature type="region of interest" description="Disordered" evidence="3">
    <location>
        <begin position="1"/>
        <end position="24"/>
    </location>
</feature>
<evidence type="ECO:0000256" key="2">
    <source>
        <dbReference type="ARBA" id="ARBA00022737"/>
    </source>
</evidence>
<dbReference type="Proteomes" id="UP001293593">
    <property type="component" value="Unassembled WGS sequence"/>
</dbReference>
<feature type="region of interest" description="Disordered" evidence="3">
    <location>
        <begin position="219"/>
        <end position="252"/>
    </location>
</feature>
<feature type="domain" description="SMP" evidence="4">
    <location>
        <begin position="20"/>
        <end position="74"/>
    </location>
</feature>
<dbReference type="InterPro" id="IPR042971">
    <property type="entry name" value="LEA_SMP"/>
</dbReference>
<evidence type="ECO:0000313" key="5">
    <source>
        <dbReference type="EMBL" id="KAK4257951.1"/>
    </source>
</evidence>
<dbReference type="PANTHER" id="PTHR31174">
    <property type="entry name" value="SEED MATURATION FAMILY PROTEIN"/>
    <property type="match status" value="1"/>
</dbReference>